<dbReference type="PROSITE" id="PS50056">
    <property type="entry name" value="TYR_PHOSPHATASE_2"/>
    <property type="match status" value="1"/>
</dbReference>
<dbReference type="SMART" id="SM00194">
    <property type="entry name" value="PTPc"/>
    <property type="match status" value="1"/>
</dbReference>
<dbReference type="SUPFAM" id="SSF52799">
    <property type="entry name" value="(Phosphotyrosine protein) phosphatases II"/>
    <property type="match status" value="1"/>
</dbReference>
<feature type="region of interest" description="Disordered" evidence="2">
    <location>
        <begin position="1"/>
        <end position="43"/>
    </location>
</feature>
<dbReference type="EMBL" id="MU006561">
    <property type="protein sequence ID" value="KAF2751661.1"/>
    <property type="molecule type" value="Genomic_DNA"/>
</dbReference>
<dbReference type="InterPro" id="IPR000242">
    <property type="entry name" value="PTP_cat"/>
</dbReference>
<dbReference type="PANTHER" id="PTHR19134">
    <property type="entry name" value="RECEPTOR-TYPE TYROSINE-PROTEIN PHOSPHATASE"/>
    <property type="match status" value="1"/>
</dbReference>
<dbReference type="InterPro" id="IPR050348">
    <property type="entry name" value="Protein-Tyr_Phosphatase"/>
</dbReference>
<evidence type="ECO:0000256" key="1">
    <source>
        <dbReference type="ARBA" id="ARBA00009649"/>
    </source>
</evidence>
<dbReference type="CDD" id="cd18533">
    <property type="entry name" value="PTP_fungal"/>
    <property type="match status" value="1"/>
</dbReference>
<feature type="region of interest" description="Disordered" evidence="2">
    <location>
        <begin position="387"/>
        <end position="423"/>
    </location>
</feature>
<feature type="domain" description="Tyrosine specific protein phosphatases" evidence="4">
    <location>
        <begin position="280"/>
        <end position="362"/>
    </location>
</feature>
<dbReference type="InterPro" id="IPR016130">
    <property type="entry name" value="Tyr_Pase_AS"/>
</dbReference>
<dbReference type="PROSITE" id="PS00383">
    <property type="entry name" value="TYR_PHOSPHATASE_1"/>
    <property type="match status" value="1"/>
</dbReference>
<name>A0A6A6VQX5_9PLEO</name>
<gene>
    <name evidence="5" type="ORF">M011DRAFT_393329</name>
</gene>
<feature type="compositionally biased region" description="Basic and acidic residues" evidence="2">
    <location>
        <begin position="395"/>
        <end position="404"/>
    </location>
</feature>
<dbReference type="InterPro" id="IPR000387">
    <property type="entry name" value="Tyr_Pase_dom"/>
</dbReference>
<dbReference type="PANTHER" id="PTHR19134:SF449">
    <property type="entry name" value="TYROSINE-PROTEIN PHOSPHATASE 1"/>
    <property type="match status" value="1"/>
</dbReference>
<sequence>MSGAPLGVPASPASSKRSRSRDSSATSSLSTPAAGTSIPSPTASVPNLVIPFQNFSTAAHAPQDPIPYPAFLRLTRPGSLDWEERKRLTAGSQKPEAGQQLPWARCSDYDTLGRNRYANVEPYERNRVKLQVPEGHCDYINASPIVLESTKSETVTKFIATQGPKSDLVSHMWRMVWHETASPAVIVMLTQTHEAGREKCFPYYPASLADPVLNINEEDEFEDSFTHNVKLIDLTKHDESCTEIRELEMAAAEGSEAKKIWHLLYTSWPDFSVPEGSDREALLNLVQISREKLSGNLSSPRIVHCSAGVGRSGTFIALDWLAQELEDGSLDNVEANDDPVFNVVDKLRQQRMMMVQAESQYALLYDVIRARWRDRWIRLHPEEAERLGLSTTQEPKAKKPRQEDFGLLLSEQPPAGDENQHAELEAELINAEAAFEQGKR</sequence>
<evidence type="ECO:0000313" key="6">
    <source>
        <dbReference type="Proteomes" id="UP000799440"/>
    </source>
</evidence>
<dbReference type="AlphaFoldDB" id="A0A6A6VQX5"/>
<comment type="similarity">
    <text evidence="1">Belongs to the protein-tyrosine phosphatase family. Non-receptor class subfamily.</text>
</comment>
<evidence type="ECO:0000313" key="5">
    <source>
        <dbReference type="EMBL" id="KAF2751661.1"/>
    </source>
</evidence>
<dbReference type="GO" id="GO:0004725">
    <property type="term" value="F:protein tyrosine phosphatase activity"/>
    <property type="evidence" value="ECO:0007669"/>
    <property type="project" value="InterPro"/>
</dbReference>
<feature type="compositionally biased region" description="Low complexity" evidence="2">
    <location>
        <begin position="23"/>
        <end position="37"/>
    </location>
</feature>
<dbReference type="PRINTS" id="PR00700">
    <property type="entry name" value="PRTYPHPHTASE"/>
</dbReference>
<dbReference type="PROSITE" id="PS50055">
    <property type="entry name" value="TYR_PHOSPHATASE_PTP"/>
    <property type="match status" value="1"/>
</dbReference>
<dbReference type="SMART" id="SM00404">
    <property type="entry name" value="PTPc_motif"/>
    <property type="match status" value="1"/>
</dbReference>
<dbReference type="Gene3D" id="3.90.190.10">
    <property type="entry name" value="Protein tyrosine phosphatase superfamily"/>
    <property type="match status" value="1"/>
</dbReference>
<protein>
    <recommendedName>
        <fullName evidence="7">Phosphatases II</fullName>
    </recommendedName>
</protein>
<dbReference type="OrthoDB" id="10253954at2759"/>
<evidence type="ECO:0000256" key="2">
    <source>
        <dbReference type="SAM" id="MobiDB-lite"/>
    </source>
</evidence>
<dbReference type="Proteomes" id="UP000799440">
    <property type="component" value="Unassembled WGS sequence"/>
</dbReference>
<accession>A0A6A6VQX5</accession>
<proteinExistence type="inferred from homology"/>
<reference evidence="5" key="1">
    <citation type="journal article" date="2020" name="Stud. Mycol.">
        <title>101 Dothideomycetes genomes: a test case for predicting lifestyles and emergence of pathogens.</title>
        <authorList>
            <person name="Haridas S."/>
            <person name="Albert R."/>
            <person name="Binder M."/>
            <person name="Bloem J."/>
            <person name="Labutti K."/>
            <person name="Salamov A."/>
            <person name="Andreopoulos B."/>
            <person name="Baker S."/>
            <person name="Barry K."/>
            <person name="Bills G."/>
            <person name="Bluhm B."/>
            <person name="Cannon C."/>
            <person name="Castanera R."/>
            <person name="Culley D."/>
            <person name="Daum C."/>
            <person name="Ezra D."/>
            <person name="Gonzalez J."/>
            <person name="Henrissat B."/>
            <person name="Kuo A."/>
            <person name="Liang C."/>
            <person name="Lipzen A."/>
            <person name="Lutzoni F."/>
            <person name="Magnuson J."/>
            <person name="Mondo S."/>
            <person name="Nolan M."/>
            <person name="Ohm R."/>
            <person name="Pangilinan J."/>
            <person name="Park H.-J."/>
            <person name="Ramirez L."/>
            <person name="Alfaro M."/>
            <person name="Sun H."/>
            <person name="Tritt A."/>
            <person name="Yoshinaga Y."/>
            <person name="Zwiers L.-H."/>
            <person name="Turgeon B."/>
            <person name="Goodwin S."/>
            <person name="Spatafora J."/>
            <person name="Crous P."/>
            <person name="Grigoriev I."/>
        </authorList>
    </citation>
    <scope>NUCLEOTIDE SEQUENCE</scope>
    <source>
        <strain evidence="5">CBS 119925</strain>
    </source>
</reference>
<dbReference type="Pfam" id="PF00102">
    <property type="entry name" value="Y_phosphatase"/>
    <property type="match status" value="1"/>
</dbReference>
<evidence type="ECO:0000259" key="4">
    <source>
        <dbReference type="PROSITE" id="PS50056"/>
    </source>
</evidence>
<dbReference type="InterPro" id="IPR003595">
    <property type="entry name" value="Tyr_Pase_cat"/>
</dbReference>
<keyword evidence="6" id="KW-1185">Reference proteome</keyword>
<dbReference type="InterPro" id="IPR029021">
    <property type="entry name" value="Prot-tyrosine_phosphatase-like"/>
</dbReference>
<organism evidence="5 6">
    <name type="scientific">Sporormia fimetaria CBS 119925</name>
    <dbReference type="NCBI Taxonomy" id="1340428"/>
    <lineage>
        <taxon>Eukaryota</taxon>
        <taxon>Fungi</taxon>
        <taxon>Dikarya</taxon>
        <taxon>Ascomycota</taxon>
        <taxon>Pezizomycotina</taxon>
        <taxon>Dothideomycetes</taxon>
        <taxon>Pleosporomycetidae</taxon>
        <taxon>Pleosporales</taxon>
        <taxon>Sporormiaceae</taxon>
        <taxon>Sporormia</taxon>
    </lineage>
</organism>
<evidence type="ECO:0000259" key="3">
    <source>
        <dbReference type="PROSITE" id="PS50055"/>
    </source>
</evidence>
<feature type="domain" description="Tyrosine-protein phosphatase" evidence="3">
    <location>
        <begin position="114"/>
        <end position="371"/>
    </location>
</feature>
<evidence type="ECO:0008006" key="7">
    <source>
        <dbReference type="Google" id="ProtNLM"/>
    </source>
</evidence>